<dbReference type="InterPro" id="IPR016032">
    <property type="entry name" value="Sig_transdc_resp-reg_C-effctor"/>
</dbReference>
<dbReference type="SMART" id="SM00448">
    <property type="entry name" value="REC"/>
    <property type="match status" value="1"/>
</dbReference>
<keyword evidence="4 7" id="KW-0238">DNA-binding</keyword>
<dbReference type="GO" id="GO:0005829">
    <property type="term" value="C:cytosol"/>
    <property type="evidence" value="ECO:0007669"/>
    <property type="project" value="TreeGrafter"/>
</dbReference>
<sequence length="215" mass="23615">MPDTPAHLLLVERDERLRKLLRAFLRQQGFLVSVARDAEHAKRLLAGLEFDLIVLDIGLGGAHDLDVSGGAPVLALLGRDDPEGDGLRKPFEPAALRARIDTILDRRPPPAEPAPKSVSMGEMRFDVDRGTLMRGDEPVRLTATEVHLMRILANRAGEPVGRGELVAQLGRTGLATKARAVDVQITRLRRKLERDPKSPRHLQTVRGAGYMLVGD</sequence>
<evidence type="ECO:0000256" key="5">
    <source>
        <dbReference type="ARBA" id="ARBA00023163"/>
    </source>
</evidence>
<dbReference type="InterPro" id="IPR001867">
    <property type="entry name" value="OmpR/PhoB-type_DNA-bd"/>
</dbReference>
<reference evidence="10 11" key="1">
    <citation type="submission" date="2019-08" db="EMBL/GenBank/DDBJ databases">
        <title>Identification of a novel species of the genus Boseongicola.</title>
        <authorList>
            <person name="Zhang X.-Q."/>
        </authorList>
    </citation>
    <scope>NUCLEOTIDE SEQUENCE [LARGE SCALE GENOMIC DNA]</scope>
    <source>
        <strain evidence="10 11">HY14</strain>
    </source>
</reference>
<evidence type="ECO:0000313" key="11">
    <source>
        <dbReference type="Proteomes" id="UP000322080"/>
    </source>
</evidence>
<comment type="caution">
    <text evidence="10">The sequence shown here is derived from an EMBL/GenBank/DDBJ whole genome shotgun (WGS) entry which is preliminary data.</text>
</comment>
<evidence type="ECO:0000256" key="4">
    <source>
        <dbReference type="ARBA" id="ARBA00023125"/>
    </source>
</evidence>
<organism evidence="10 11">
    <name type="scientific">Maritimibacter fusiformis</name>
    <dbReference type="NCBI Taxonomy" id="2603819"/>
    <lineage>
        <taxon>Bacteria</taxon>
        <taxon>Pseudomonadati</taxon>
        <taxon>Pseudomonadota</taxon>
        <taxon>Alphaproteobacteria</taxon>
        <taxon>Rhodobacterales</taxon>
        <taxon>Roseobacteraceae</taxon>
        <taxon>Maritimibacter</taxon>
    </lineage>
</organism>
<dbReference type="GO" id="GO:0006355">
    <property type="term" value="P:regulation of DNA-templated transcription"/>
    <property type="evidence" value="ECO:0007669"/>
    <property type="project" value="InterPro"/>
</dbReference>
<dbReference type="CDD" id="cd00383">
    <property type="entry name" value="trans_reg_C"/>
    <property type="match status" value="1"/>
</dbReference>
<keyword evidence="5" id="KW-0804">Transcription</keyword>
<dbReference type="Gene3D" id="1.10.10.10">
    <property type="entry name" value="Winged helix-like DNA-binding domain superfamily/Winged helix DNA-binding domain"/>
    <property type="match status" value="1"/>
</dbReference>
<dbReference type="PANTHER" id="PTHR48111:SF4">
    <property type="entry name" value="DNA-BINDING DUAL TRANSCRIPTIONAL REGULATOR OMPR"/>
    <property type="match status" value="1"/>
</dbReference>
<keyword evidence="3" id="KW-0805">Transcription regulation</keyword>
<feature type="DNA-binding region" description="OmpR/PhoB-type" evidence="7">
    <location>
        <begin position="115"/>
        <end position="214"/>
    </location>
</feature>
<dbReference type="RefSeq" id="WP_148379845.1">
    <property type="nucleotide sequence ID" value="NZ_VSIY01000015.1"/>
</dbReference>
<dbReference type="Proteomes" id="UP000322080">
    <property type="component" value="Unassembled WGS sequence"/>
</dbReference>
<dbReference type="GO" id="GO:0000976">
    <property type="term" value="F:transcription cis-regulatory region binding"/>
    <property type="evidence" value="ECO:0007669"/>
    <property type="project" value="TreeGrafter"/>
</dbReference>
<protein>
    <submittedName>
        <fullName evidence="10">Response regulator transcription factor</fullName>
    </submittedName>
</protein>
<evidence type="ECO:0000259" key="9">
    <source>
        <dbReference type="PROSITE" id="PS51755"/>
    </source>
</evidence>
<dbReference type="SUPFAM" id="SSF52172">
    <property type="entry name" value="CheY-like"/>
    <property type="match status" value="1"/>
</dbReference>
<dbReference type="InterPro" id="IPR011006">
    <property type="entry name" value="CheY-like_superfamily"/>
</dbReference>
<feature type="domain" description="Response regulatory" evidence="8">
    <location>
        <begin position="7"/>
        <end position="104"/>
    </location>
</feature>
<dbReference type="InterPro" id="IPR039420">
    <property type="entry name" value="WalR-like"/>
</dbReference>
<dbReference type="PANTHER" id="PTHR48111">
    <property type="entry name" value="REGULATOR OF RPOS"/>
    <property type="match status" value="1"/>
</dbReference>
<dbReference type="AlphaFoldDB" id="A0A5D0R9N0"/>
<evidence type="ECO:0000259" key="8">
    <source>
        <dbReference type="PROSITE" id="PS50110"/>
    </source>
</evidence>
<dbReference type="SMART" id="SM00862">
    <property type="entry name" value="Trans_reg_C"/>
    <property type="match status" value="1"/>
</dbReference>
<dbReference type="Gene3D" id="3.40.50.2300">
    <property type="match status" value="1"/>
</dbReference>
<keyword evidence="11" id="KW-1185">Reference proteome</keyword>
<dbReference type="SUPFAM" id="SSF46894">
    <property type="entry name" value="C-terminal effector domain of the bipartite response regulators"/>
    <property type="match status" value="1"/>
</dbReference>
<evidence type="ECO:0000256" key="1">
    <source>
        <dbReference type="ARBA" id="ARBA00022553"/>
    </source>
</evidence>
<dbReference type="Pfam" id="PF00486">
    <property type="entry name" value="Trans_reg_C"/>
    <property type="match status" value="1"/>
</dbReference>
<evidence type="ECO:0000256" key="6">
    <source>
        <dbReference type="PROSITE-ProRule" id="PRU00169"/>
    </source>
</evidence>
<evidence type="ECO:0000313" key="10">
    <source>
        <dbReference type="EMBL" id="TYB77809.1"/>
    </source>
</evidence>
<evidence type="ECO:0000256" key="7">
    <source>
        <dbReference type="PROSITE-ProRule" id="PRU01091"/>
    </source>
</evidence>
<accession>A0A5D0R9N0</accession>
<keyword evidence="2" id="KW-0902">Two-component regulatory system</keyword>
<dbReference type="InterPro" id="IPR001789">
    <property type="entry name" value="Sig_transdc_resp-reg_receiver"/>
</dbReference>
<evidence type="ECO:0000256" key="2">
    <source>
        <dbReference type="ARBA" id="ARBA00023012"/>
    </source>
</evidence>
<dbReference type="PROSITE" id="PS50110">
    <property type="entry name" value="RESPONSE_REGULATORY"/>
    <property type="match status" value="1"/>
</dbReference>
<dbReference type="PROSITE" id="PS51755">
    <property type="entry name" value="OMPR_PHOB"/>
    <property type="match status" value="1"/>
</dbReference>
<name>A0A5D0R9N0_9RHOB</name>
<dbReference type="InterPro" id="IPR036388">
    <property type="entry name" value="WH-like_DNA-bd_sf"/>
</dbReference>
<evidence type="ECO:0000256" key="3">
    <source>
        <dbReference type="ARBA" id="ARBA00023015"/>
    </source>
</evidence>
<feature type="domain" description="OmpR/PhoB-type" evidence="9">
    <location>
        <begin position="115"/>
        <end position="214"/>
    </location>
</feature>
<proteinExistence type="predicted"/>
<gene>
    <name evidence="10" type="ORF">FVF75_16300</name>
</gene>
<dbReference type="GO" id="GO:0032993">
    <property type="term" value="C:protein-DNA complex"/>
    <property type="evidence" value="ECO:0007669"/>
    <property type="project" value="TreeGrafter"/>
</dbReference>
<keyword evidence="1 6" id="KW-0597">Phosphoprotein</keyword>
<feature type="modified residue" description="4-aspartylphosphate" evidence="6">
    <location>
        <position position="56"/>
    </location>
</feature>
<dbReference type="GO" id="GO:0000156">
    <property type="term" value="F:phosphorelay response regulator activity"/>
    <property type="evidence" value="ECO:0007669"/>
    <property type="project" value="TreeGrafter"/>
</dbReference>
<dbReference type="EMBL" id="VSIY01000015">
    <property type="protein sequence ID" value="TYB77809.1"/>
    <property type="molecule type" value="Genomic_DNA"/>
</dbReference>